<dbReference type="EMBL" id="MAYW01000085">
    <property type="protein sequence ID" value="ODS31955.1"/>
    <property type="molecule type" value="Genomic_DNA"/>
</dbReference>
<dbReference type="GO" id="GO:0016887">
    <property type="term" value="F:ATP hydrolysis activity"/>
    <property type="evidence" value="ECO:0007669"/>
    <property type="project" value="InterPro"/>
</dbReference>
<evidence type="ECO:0000256" key="2">
    <source>
        <dbReference type="ARBA" id="ARBA00022741"/>
    </source>
</evidence>
<accession>A0A1E3X8K5</accession>
<dbReference type="Gene3D" id="3.30.565.10">
    <property type="entry name" value="Histidine kinase-like ATPase, C-terminal domain"/>
    <property type="match status" value="1"/>
</dbReference>
<keyword evidence="5" id="KW-0346">Stress response</keyword>
<evidence type="ECO:0000313" key="6">
    <source>
        <dbReference type="Proteomes" id="UP000094056"/>
    </source>
</evidence>
<sequence length="774" mass="87967">MSNLKPQKLLFQIEIKRILEILSNDIYDSPYALLRENIQNAYDAILMRQQDRGKDSFAPEVNVKIDSKQVVIEDNGIGMDEKVVSNNFWKAGSSGKNSELALNAGVVGTFGIGAMANFGVCKSLKVITHHYEGKQTIETYAKRESLSVTEECIEINYVNEIREPGTRVIAELDEDQNLDVQGAINYLAPYIQYVPIPITINDNLISQKKYLDLIELSGDSLCEISEDSIDQNGFKFMLKTVISKNGQIRVYCSDISKGEELIKGEIVLIQGNGSIYGLRNFFGLAPIPVPSIFNLEGISNLSILHPTAGREALSRDSIEIVTQIVNIIEQNVAEKLSKTDMADINVAFHNYIVSRNRYDLTENIKIEVKPDNKTMPLNDVAPEMKGRKAYYYGGRDQQTILAFGNENSYLLQLSQNNPRRHIQHHVLMQKRIEEVPDSPHIIKVFKRSELSLAEASLILRTTNVLDEDYLIVDAKVYIAEISHQVPSMVKHNSGIVEIYLSRESGAVQQVLQTYETAWEVFGGFVKDFIRIHLYQKFASYIPSSTKQGADALHKMLMKSRELYMYEFSDMGKFESLMSDYVAGEIDFPEVLKKSTTIARTHSQFVRQDQVGNVEQEIPSIVENKIASEQANLDLLAPLPPIMRTETETSKKILKTEKPYLFLNNFNMFLSLSNRIFKRQMDFFLEPHKTKVIWGMHKIVYIFTHASNNLSLYYDIELKEKLSDKSTGGAPFPTTTIITNNKIFIPIINDLCSFFDIKEGSKEFYVRYDIITDLS</sequence>
<comment type="similarity">
    <text evidence="1">Belongs to the heat shock protein 90 family.</text>
</comment>
<dbReference type="AlphaFoldDB" id="A0A1E3X8K5"/>
<keyword evidence="4" id="KW-0143">Chaperone</keyword>
<name>A0A1E3X8K5_9BACT</name>
<dbReference type="SUPFAM" id="SSF55874">
    <property type="entry name" value="ATPase domain of HSP90 chaperone/DNA topoisomerase II/histidine kinase"/>
    <property type="match status" value="1"/>
</dbReference>
<dbReference type="Pfam" id="PF13589">
    <property type="entry name" value="HATPase_c_3"/>
    <property type="match status" value="1"/>
</dbReference>
<evidence type="ECO:0000313" key="5">
    <source>
        <dbReference type="EMBL" id="ODS31955.1"/>
    </source>
</evidence>
<organism evidence="5 6">
    <name type="scientific">Candidatus Scalindua rubra</name>
    <dbReference type="NCBI Taxonomy" id="1872076"/>
    <lineage>
        <taxon>Bacteria</taxon>
        <taxon>Pseudomonadati</taxon>
        <taxon>Planctomycetota</taxon>
        <taxon>Candidatus Brocadiia</taxon>
        <taxon>Candidatus Brocadiales</taxon>
        <taxon>Candidatus Scalinduaceae</taxon>
        <taxon>Candidatus Scalindua</taxon>
    </lineage>
</organism>
<dbReference type="GO" id="GO:0005524">
    <property type="term" value="F:ATP binding"/>
    <property type="evidence" value="ECO:0007669"/>
    <property type="project" value="UniProtKB-KW"/>
</dbReference>
<dbReference type="PANTHER" id="PTHR11528">
    <property type="entry name" value="HEAT SHOCK PROTEIN 90 FAMILY MEMBER"/>
    <property type="match status" value="1"/>
</dbReference>
<keyword evidence="2" id="KW-0547">Nucleotide-binding</keyword>
<evidence type="ECO:0000256" key="1">
    <source>
        <dbReference type="ARBA" id="ARBA00008239"/>
    </source>
</evidence>
<keyword evidence="3" id="KW-0067">ATP-binding</keyword>
<gene>
    <name evidence="5" type="ORF">SCARUB_02928</name>
</gene>
<dbReference type="GO" id="GO:0051082">
    <property type="term" value="F:unfolded protein binding"/>
    <property type="evidence" value="ECO:0007669"/>
    <property type="project" value="InterPro"/>
</dbReference>
<dbReference type="Proteomes" id="UP000094056">
    <property type="component" value="Unassembled WGS sequence"/>
</dbReference>
<dbReference type="InterPro" id="IPR036890">
    <property type="entry name" value="HATPase_C_sf"/>
</dbReference>
<dbReference type="GO" id="GO:0140662">
    <property type="term" value="F:ATP-dependent protein folding chaperone"/>
    <property type="evidence" value="ECO:0007669"/>
    <property type="project" value="InterPro"/>
</dbReference>
<evidence type="ECO:0000256" key="3">
    <source>
        <dbReference type="ARBA" id="ARBA00022840"/>
    </source>
</evidence>
<protein>
    <submittedName>
        <fullName evidence="5">Chaperone Hsp90 heat shock protein C</fullName>
    </submittedName>
</protein>
<comment type="caution">
    <text evidence="5">The sequence shown here is derived from an EMBL/GenBank/DDBJ whole genome shotgun (WGS) entry which is preliminary data.</text>
</comment>
<dbReference type="InterPro" id="IPR001404">
    <property type="entry name" value="Hsp90_fam"/>
</dbReference>
<dbReference type="PATRIC" id="fig|1872076.5.peg.3469"/>
<evidence type="ECO:0000256" key="4">
    <source>
        <dbReference type="ARBA" id="ARBA00023186"/>
    </source>
</evidence>
<reference evidence="5 6" key="1">
    <citation type="submission" date="2016-07" db="EMBL/GenBank/DDBJ databases">
        <title>Draft genome of Scalindua rubra, obtained from a brine-seawater interface in the Red Sea, sheds light on salt adaptation in anammox bacteria.</title>
        <authorList>
            <person name="Speth D.R."/>
            <person name="Lagkouvardos I."/>
            <person name="Wang Y."/>
            <person name="Qian P.-Y."/>
            <person name="Dutilh B.E."/>
            <person name="Jetten M.S."/>
        </authorList>
    </citation>
    <scope>NUCLEOTIDE SEQUENCE [LARGE SCALE GENOMIC DNA]</scope>
    <source>
        <strain evidence="5">BSI-1</strain>
    </source>
</reference>
<proteinExistence type="inferred from homology"/>